<evidence type="ECO:0000256" key="2">
    <source>
        <dbReference type="ARBA" id="ARBA00006053"/>
    </source>
</evidence>
<dbReference type="GO" id="GO:0006508">
    <property type="term" value="P:proteolysis"/>
    <property type="evidence" value="ECO:0007669"/>
    <property type="project" value="UniProtKB-KW"/>
</dbReference>
<evidence type="ECO:0000256" key="3">
    <source>
        <dbReference type="ARBA" id="ARBA00022490"/>
    </source>
</evidence>
<dbReference type="EMBL" id="JAWJZB010000003">
    <property type="protein sequence ID" value="MDV5087965.1"/>
    <property type="molecule type" value="Genomic_DNA"/>
</dbReference>
<comment type="subcellular location">
    <subcellularLocation>
        <location evidence="1 8">Cytoplasm</location>
    </subcellularLocation>
</comment>
<keyword evidence="4 8" id="KW-0645">Protease</keyword>
<dbReference type="PANTHER" id="PTHR32194">
    <property type="entry name" value="METALLOPROTEASE TLDD"/>
    <property type="match status" value="1"/>
</dbReference>
<dbReference type="EC" id="3.4.25.2" evidence="8"/>
<feature type="active site" evidence="8">
    <location>
        <position position="7"/>
    </location>
</feature>
<keyword evidence="3 8" id="KW-0963">Cytoplasm</keyword>
<evidence type="ECO:0000256" key="1">
    <source>
        <dbReference type="ARBA" id="ARBA00004496"/>
    </source>
</evidence>
<dbReference type="HAMAP" id="MF_00248">
    <property type="entry name" value="HslV"/>
    <property type="match status" value="1"/>
</dbReference>
<comment type="function">
    <text evidence="8">Protease subunit of a proteasome-like degradation complex believed to be a general protein degrading machinery.</text>
</comment>
<gene>
    <name evidence="8 9" type="primary">hslV</name>
    <name evidence="9" type="ORF">RVY80_03765</name>
</gene>
<evidence type="ECO:0000256" key="6">
    <source>
        <dbReference type="ARBA" id="ARBA00022801"/>
    </source>
</evidence>
<comment type="activity regulation">
    <text evidence="8">Allosterically activated by HslU binding.</text>
</comment>
<dbReference type="InterPro" id="IPR022281">
    <property type="entry name" value="ATP-dep_Prtase_HsIV_su"/>
</dbReference>
<protein>
    <recommendedName>
        <fullName evidence="8">ATP-dependent protease subunit HslV</fullName>
        <ecNumber evidence="8">3.4.25.2</ecNumber>
    </recommendedName>
</protein>
<dbReference type="InterPro" id="IPR001353">
    <property type="entry name" value="Proteasome_sua/b"/>
</dbReference>
<dbReference type="CDD" id="cd01913">
    <property type="entry name" value="protease_HslV"/>
    <property type="match status" value="1"/>
</dbReference>
<reference evidence="9 10" key="1">
    <citation type="submission" date="2023-10" db="EMBL/GenBank/DDBJ databases">
        <title>Veillonella sp. nov., isolated from a pig farm feces dump.</title>
        <authorList>
            <person name="Chang Y.-H."/>
        </authorList>
    </citation>
    <scope>NUCLEOTIDE SEQUENCE [LARGE SCALE GENOMIC DNA]</scope>
    <source>
        <strain evidence="9 10">YH-vei2233</strain>
    </source>
</reference>
<dbReference type="PANTHER" id="PTHR32194:SF0">
    <property type="entry name" value="ATP-DEPENDENT PROTEASE SUBUNIT HSLV"/>
    <property type="match status" value="1"/>
</dbReference>
<evidence type="ECO:0000313" key="9">
    <source>
        <dbReference type="EMBL" id="MDV5087965.1"/>
    </source>
</evidence>
<keyword evidence="8" id="KW-0021">Allosteric enzyme</keyword>
<comment type="caution">
    <text evidence="9">The sequence shown here is derived from an EMBL/GenBank/DDBJ whole genome shotgun (WGS) entry which is preliminary data.</text>
</comment>
<keyword evidence="6 8" id="KW-0378">Hydrolase</keyword>
<sequence length="180" mass="19386">MIEFHATTICAVKKDNRVAIAGDGQVTMGQSIVMKNTAQKVRRLYNGKIISGFAGSVADAFSLFDKFEAKLNQYNGQLLRSAVELAKEWRSDKVLRNLEALLLVTDGNTILMLSGNGEVIEPDDGICAIGSGGNYALAAARALTLNTELSAKEIAEKSLHIAADICVYTNHNVIVEEIEG</sequence>
<dbReference type="GO" id="GO:0008233">
    <property type="term" value="F:peptidase activity"/>
    <property type="evidence" value="ECO:0007669"/>
    <property type="project" value="UniProtKB-KW"/>
</dbReference>
<comment type="catalytic activity">
    <reaction evidence="8">
        <text>ATP-dependent cleavage of peptide bonds with broad specificity.</text>
        <dbReference type="EC" id="3.4.25.2"/>
    </reaction>
</comment>
<dbReference type="Pfam" id="PF00227">
    <property type="entry name" value="Proteasome"/>
    <property type="match status" value="1"/>
</dbReference>
<evidence type="ECO:0000256" key="7">
    <source>
        <dbReference type="ARBA" id="ARBA00023053"/>
    </source>
</evidence>
<evidence type="ECO:0000256" key="8">
    <source>
        <dbReference type="HAMAP-Rule" id="MF_00248"/>
    </source>
</evidence>
<proteinExistence type="inferred from homology"/>
<organism evidence="9 10">
    <name type="scientific">Veillonella absiana</name>
    <dbReference type="NCBI Taxonomy" id="3079305"/>
    <lineage>
        <taxon>Bacteria</taxon>
        <taxon>Bacillati</taxon>
        <taxon>Bacillota</taxon>
        <taxon>Negativicutes</taxon>
        <taxon>Veillonellales</taxon>
        <taxon>Veillonellaceae</taxon>
        <taxon>Veillonella</taxon>
    </lineage>
</organism>
<comment type="similarity">
    <text evidence="2 8">Belongs to the peptidase T1B family. HslV subfamily.</text>
</comment>
<dbReference type="Gene3D" id="3.60.20.10">
    <property type="entry name" value="Glutamine Phosphoribosylpyrophosphate, subunit 1, domain 1"/>
    <property type="match status" value="1"/>
</dbReference>
<dbReference type="InterPro" id="IPR023333">
    <property type="entry name" value="Proteasome_suB-type"/>
</dbReference>
<name>A0ABU3Z7S1_9FIRM</name>
<dbReference type="PIRSF" id="PIRSF039093">
    <property type="entry name" value="HslV"/>
    <property type="match status" value="1"/>
</dbReference>
<feature type="binding site" evidence="8">
    <location>
        <position position="166"/>
    </location>
    <ligand>
        <name>Na(+)</name>
        <dbReference type="ChEBI" id="CHEBI:29101"/>
    </ligand>
</feature>
<dbReference type="SUPFAM" id="SSF56235">
    <property type="entry name" value="N-terminal nucleophile aminohydrolases (Ntn hydrolases)"/>
    <property type="match status" value="1"/>
</dbReference>
<evidence type="ECO:0000256" key="4">
    <source>
        <dbReference type="ARBA" id="ARBA00022670"/>
    </source>
</evidence>
<dbReference type="RefSeq" id="WP_317329717.1">
    <property type="nucleotide sequence ID" value="NZ_JAWJZA010000001.1"/>
</dbReference>
<comment type="subunit">
    <text evidence="8">A double ring-shaped homohexamer of HslV is capped on each side by a ring-shaped HslU homohexamer. The assembly of the HslU/HslV complex is dependent on binding of ATP.</text>
</comment>
<keyword evidence="7 8" id="KW-0915">Sodium</keyword>
<dbReference type="NCBIfam" id="TIGR03692">
    <property type="entry name" value="ATP_dep_HslV"/>
    <property type="match status" value="1"/>
</dbReference>
<feature type="binding site" evidence="8">
    <location>
        <position position="163"/>
    </location>
    <ligand>
        <name>Na(+)</name>
        <dbReference type="ChEBI" id="CHEBI:29101"/>
    </ligand>
</feature>
<accession>A0ABU3Z7S1</accession>
<keyword evidence="10" id="KW-1185">Reference proteome</keyword>
<evidence type="ECO:0000313" key="10">
    <source>
        <dbReference type="Proteomes" id="UP001272515"/>
    </source>
</evidence>
<keyword evidence="5 8" id="KW-0479">Metal-binding</keyword>
<feature type="binding site" evidence="8">
    <location>
        <position position="169"/>
    </location>
    <ligand>
        <name>Na(+)</name>
        <dbReference type="ChEBI" id="CHEBI:29101"/>
    </ligand>
</feature>
<keyword evidence="8" id="KW-0888">Threonine protease</keyword>
<dbReference type="Proteomes" id="UP001272515">
    <property type="component" value="Unassembled WGS sequence"/>
</dbReference>
<dbReference type="InterPro" id="IPR029055">
    <property type="entry name" value="Ntn_hydrolases_N"/>
</dbReference>
<evidence type="ECO:0000256" key="5">
    <source>
        <dbReference type="ARBA" id="ARBA00022723"/>
    </source>
</evidence>
<dbReference type="NCBIfam" id="NF003964">
    <property type="entry name" value="PRK05456.1"/>
    <property type="match status" value="1"/>
</dbReference>
<dbReference type="PROSITE" id="PS51476">
    <property type="entry name" value="PROTEASOME_BETA_2"/>
    <property type="match status" value="1"/>
</dbReference>